<sequence length="443" mass="51413">MAEFRAILQKTIDTFVENNTQAIKKQDEALLSAILTDDCVRKYHPRSFVKRYSQFLKPQLTNAEYEAQIKNELGTMKDIEQKITNTIIDTEARTAVLFSEQTITTANGGTSVVEVLWCLTFTEDGSRVAQVLEYVDTSRKGDLNITNAPTYGYRSILEPKWLLQLRFVTGARDIISSGYQQFKDVPFILRRFDTDYNILPARYLSEIAAISPSILSGVFATADNMLYEWTDLHFLHYSNLHVQVMKRELSPELSKYLEWAAEEVNYAWHIDVPEADDWVEVDIQEVVRKLVARMSARIFLGQSAARDEDWINVSVDFTIDAFTTAFVLRMVPIWMRPLVARFLPARYRLKKYRDKAAEIVRVRIDKHANMRRIPKFGEETEQTLMDWMIDHASPKEGELHEMAHRQLILTLASIHTTSTNTVIFLYELCKHPEWTSILRRLKK</sequence>
<comment type="cofactor">
    <cofactor evidence="1">
        <name>heme</name>
        <dbReference type="ChEBI" id="CHEBI:30413"/>
    </cofactor>
</comment>
<dbReference type="GO" id="GO:0005506">
    <property type="term" value="F:iron ion binding"/>
    <property type="evidence" value="ECO:0007669"/>
    <property type="project" value="InterPro"/>
</dbReference>
<dbReference type="Gene3D" id="1.10.630.10">
    <property type="entry name" value="Cytochrome P450"/>
    <property type="match status" value="1"/>
</dbReference>
<name>A0A9N9YBE0_9HYPO</name>
<dbReference type="PANTHER" id="PTHR46206">
    <property type="entry name" value="CYTOCHROME P450"/>
    <property type="match status" value="1"/>
</dbReference>
<dbReference type="Proteomes" id="UP000696573">
    <property type="component" value="Unassembled WGS sequence"/>
</dbReference>
<keyword evidence="5" id="KW-0408">Iron</keyword>
<reference evidence="6" key="1">
    <citation type="submission" date="2021-10" db="EMBL/GenBank/DDBJ databases">
        <authorList>
            <person name="Piombo E."/>
        </authorList>
    </citation>
    <scope>NUCLEOTIDE SEQUENCE</scope>
</reference>
<evidence type="ECO:0000313" key="7">
    <source>
        <dbReference type="Proteomes" id="UP000696573"/>
    </source>
</evidence>
<comment type="similarity">
    <text evidence="2">Belongs to the cytochrome P450 family.</text>
</comment>
<evidence type="ECO:0000313" key="6">
    <source>
        <dbReference type="EMBL" id="CAH0017045.1"/>
    </source>
</evidence>
<evidence type="ECO:0000256" key="5">
    <source>
        <dbReference type="ARBA" id="ARBA00023004"/>
    </source>
</evidence>
<dbReference type="SUPFAM" id="SSF54427">
    <property type="entry name" value="NTF2-like"/>
    <property type="match status" value="1"/>
</dbReference>
<keyword evidence="4" id="KW-0560">Oxidoreductase</keyword>
<dbReference type="SUPFAM" id="SSF48264">
    <property type="entry name" value="Cytochrome P450"/>
    <property type="match status" value="1"/>
</dbReference>
<dbReference type="OrthoDB" id="1844152at2759"/>
<dbReference type="EMBL" id="CABFNQ020000492">
    <property type="protein sequence ID" value="CAH0017045.1"/>
    <property type="molecule type" value="Genomic_DNA"/>
</dbReference>
<evidence type="ECO:0000256" key="4">
    <source>
        <dbReference type="ARBA" id="ARBA00023002"/>
    </source>
</evidence>
<dbReference type="CDD" id="cd11041">
    <property type="entry name" value="CYP503A1-like"/>
    <property type="match status" value="1"/>
</dbReference>
<dbReference type="GO" id="GO:0016705">
    <property type="term" value="F:oxidoreductase activity, acting on paired donors, with incorporation or reduction of molecular oxygen"/>
    <property type="evidence" value="ECO:0007669"/>
    <property type="project" value="InterPro"/>
</dbReference>
<dbReference type="GO" id="GO:0004497">
    <property type="term" value="F:monooxygenase activity"/>
    <property type="evidence" value="ECO:0007669"/>
    <property type="project" value="InterPro"/>
</dbReference>
<gene>
    <name evidence="6" type="ORF">CRHIZ90672A_00014821</name>
</gene>
<organism evidence="6 7">
    <name type="scientific">Clonostachys rhizophaga</name>
    <dbReference type="NCBI Taxonomy" id="160324"/>
    <lineage>
        <taxon>Eukaryota</taxon>
        <taxon>Fungi</taxon>
        <taxon>Dikarya</taxon>
        <taxon>Ascomycota</taxon>
        <taxon>Pezizomycotina</taxon>
        <taxon>Sordariomycetes</taxon>
        <taxon>Hypocreomycetidae</taxon>
        <taxon>Hypocreales</taxon>
        <taxon>Bionectriaceae</taxon>
        <taxon>Clonostachys</taxon>
    </lineage>
</organism>
<dbReference type="PANTHER" id="PTHR46206:SF9">
    <property type="entry name" value="CYTOCHROME P450"/>
    <property type="match status" value="1"/>
</dbReference>
<dbReference type="InterPro" id="IPR032710">
    <property type="entry name" value="NTF2-like_dom_sf"/>
</dbReference>
<evidence type="ECO:0000256" key="1">
    <source>
        <dbReference type="ARBA" id="ARBA00001971"/>
    </source>
</evidence>
<dbReference type="InterPro" id="IPR001128">
    <property type="entry name" value="Cyt_P450"/>
</dbReference>
<protein>
    <recommendedName>
        <fullName evidence="8">Cytochrome P450</fullName>
    </recommendedName>
</protein>
<accession>A0A9N9YBE0</accession>
<dbReference type="AlphaFoldDB" id="A0A9N9YBE0"/>
<evidence type="ECO:0008006" key="8">
    <source>
        <dbReference type="Google" id="ProtNLM"/>
    </source>
</evidence>
<evidence type="ECO:0000256" key="3">
    <source>
        <dbReference type="ARBA" id="ARBA00022723"/>
    </source>
</evidence>
<keyword evidence="3" id="KW-0479">Metal-binding</keyword>
<proteinExistence type="inferred from homology"/>
<comment type="caution">
    <text evidence="6">The sequence shown here is derived from an EMBL/GenBank/DDBJ whole genome shotgun (WGS) entry which is preliminary data.</text>
</comment>
<dbReference type="InterPro" id="IPR036396">
    <property type="entry name" value="Cyt_P450_sf"/>
</dbReference>
<evidence type="ECO:0000256" key="2">
    <source>
        <dbReference type="ARBA" id="ARBA00010617"/>
    </source>
</evidence>
<dbReference type="Pfam" id="PF00067">
    <property type="entry name" value="p450"/>
    <property type="match status" value="1"/>
</dbReference>
<dbReference type="GO" id="GO:0020037">
    <property type="term" value="F:heme binding"/>
    <property type="evidence" value="ECO:0007669"/>
    <property type="project" value="InterPro"/>
</dbReference>
<keyword evidence="7" id="KW-1185">Reference proteome</keyword>